<name>A0A511B4F0_9PROT</name>
<keyword evidence="2" id="KW-1185">Reference proteome</keyword>
<dbReference type="EMBL" id="BJUZ01000004">
    <property type="protein sequence ID" value="GEK94573.1"/>
    <property type="molecule type" value="Genomic_DNA"/>
</dbReference>
<evidence type="ECO:0000313" key="1">
    <source>
        <dbReference type="EMBL" id="GEK94573.1"/>
    </source>
</evidence>
<organism evidence="1 2">
    <name type="scientific">Gluconobacter wancherniae NBRC 103581</name>
    <dbReference type="NCBI Taxonomy" id="656744"/>
    <lineage>
        <taxon>Bacteria</taxon>
        <taxon>Pseudomonadati</taxon>
        <taxon>Pseudomonadota</taxon>
        <taxon>Alphaproteobacteria</taxon>
        <taxon>Acetobacterales</taxon>
        <taxon>Acetobacteraceae</taxon>
        <taxon>Gluconobacter</taxon>
    </lineage>
</organism>
<gene>
    <name evidence="1" type="ORF">GWA01_23430</name>
</gene>
<protein>
    <submittedName>
        <fullName evidence="1">Uncharacterized protein</fullName>
    </submittedName>
</protein>
<accession>A0A511B4F0</accession>
<reference evidence="1 2" key="1">
    <citation type="submission" date="2019-07" db="EMBL/GenBank/DDBJ databases">
        <title>Whole genome shotgun sequence of Gluconobacter wancherniae NBRC 103581.</title>
        <authorList>
            <person name="Hosoyama A."/>
            <person name="Uohara A."/>
            <person name="Ohji S."/>
            <person name="Ichikawa N."/>
        </authorList>
    </citation>
    <scope>NUCLEOTIDE SEQUENCE [LARGE SCALE GENOMIC DNA]</scope>
    <source>
        <strain evidence="1 2">NBRC 103581</strain>
    </source>
</reference>
<comment type="caution">
    <text evidence="1">The sequence shown here is derived from an EMBL/GenBank/DDBJ whole genome shotgun (WGS) entry which is preliminary data.</text>
</comment>
<dbReference type="AlphaFoldDB" id="A0A511B4F0"/>
<evidence type="ECO:0000313" key="2">
    <source>
        <dbReference type="Proteomes" id="UP000321230"/>
    </source>
</evidence>
<proteinExistence type="predicted"/>
<sequence length="80" mass="8839">MIVLKEAFDGCFLDRPVHPFNLTVRSGMIGFCQAMFDPVRFTDHVEAHGTRPSCIAITGLFSELDPIIGQNGAYPIRNDA</sequence>
<dbReference type="Proteomes" id="UP000321230">
    <property type="component" value="Unassembled WGS sequence"/>
</dbReference>